<comment type="caution">
    <text evidence="1">The sequence shown here is derived from an EMBL/GenBank/DDBJ whole genome shotgun (WGS) entry which is preliminary data.</text>
</comment>
<dbReference type="Proteomes" id="UP000684084">
    <property type="component" value="Unassembled WGS sequence"/>
</dbReference>
<dbReference type="AlphaFoldDB" id="A0A915ZT93"/>
<accession>A0A915ZT93</accession>
<dbReference type="OrthoDB" id="2412081at2759"/>
<name>A0A915ZT93_9GLOM</name>
<dbReference type="EMBL" id="CAGKOT010000068">
    <property type="protein sequence ID" value="CAB5390305.1"/>
    <property type="molecule type" value="Genomic_DNA"/>
</dbReference>
<protein>
    <submittedName>
        <fullName evidence="1">Uncharacterized protein</fullName>
    </submittedName>
</protein>
<organism evidence="1 2">
    <name type="scientific">Rhizophagus irregularis</name>
    <dbReference type="NCBI Taxonomy" id="588596"/>
    <lineage>
        <taxon>Eukaryota</taxon>
        <taxon>Fungi</taxon>
        <taxon>Fungi incertae sedis</taxon>
        <taxon>Mucoromycota</taxon>
        <taxon>Glomeromycotina</taxon>
        <taxon>Glomeromycetes</taxon>
        <taxon>Glomerales</taxon>
        <taxon>Glomeraceae</taxon>
        <taxon>Rhizophagus</taxon>
    </lineage>
</organism>
<evidence type="ECO:0000313" key="2">
    <source>
        <dbReference type="Proteomes" id="UP000684084"/>
    </source>
</evidence>
<proteinExistence type="predicted"/>
<evidence type="ECO:0000313" key="1">
    <source>
        <dbReference type="EMBL" id="CAB5390305.1"/>
    </source>
</evidence>
<reference evidence="1" key="1">
    <citation type="submission" date="2020-05" db="EMBL/GenBank/DDBJ databases">
        <authorList>
            <person name="Rincon C."/>
            <person name="Sanders R I."/>
            <person name="Robbins C."/>
            <person name="Chaturvedi A."/>
        </authorList>
    </citation>
    <scope>NUCLEOTIDE SEQUENCE</scope>
    <source>
        <strain evidence="1">CHB12</strain>
    </source>
</reference>
<gene>
    <name evidence="1" type="ORF">CHRIB12_LOCUS21447</name>
</gene>
<sequence>MYTKLRRDQFETSVTKYQKNVATAVDVEASEWVEEITINDEALMSNKKHINVEDVPETARPENIKKVRRSAYTIICIHCFPYEYTHRLGPQKVFPNCKTLITQRRVTRNQLTQKMKKRSITLRRRRASARSYLQLQQGRDTQSEKDCLSSIHLNGILDHSDDEVLKKIKRPLNMDQITWLENSIQKKSSNY</sequence>